<dbReference type="AlphaFoldDB" id="A0A0A2M8N0"/>
<keyword evidence="2" id="KW-0012">Acyltransferase</keyword>
<dbReference type="InterPro" id="IPR000182">
    <property type="entry name" value="GNAT_dom"/>
</dbReference>
<gene>
    <name evidence="4" type="ORF">Q765_01550</name>
</gene>
<evidence type="ECO:0000313" key="4">
    <source>
        <dbReference type="EMBL" id="KGO88614.1"/>
    </source>
</evidence>
<name>A0A0A2M8N0_9FLAO</name>
<comment type="caution">
    <text evidence="4">The sequence shown here is derived from an EMBL/GenBank/DDBJ whole genome shotgun (WGS) entry which is preliminary data.</text>
</comment>
<dbReference type="STRING" id="1121895.GCA_000378485_00514"/>
<reference evidence="4 5" key="1">
    <citation type="submission" date="2013-09" db="EMBL/GenBank/DDBJ databases">
        <authorList>
            <person name="Zeng Z."/>
            <person name="Chen C."/>
        </authorList>
    </citation>
    <scope>NUCLEOTIDE SEQUENCE [LARGE SCALE GENOMIC DNA]</scope>
    <source>
        <strain evidence="4 5">WB 3.3-2</strain>
    </source>
</reference>
<accession>A0A0A2M8N0</accession>
<dbReference type="PANTHER" id="PTHR43072:SF23">
    <property type="entry name" value="UPF0039 PROTEIN C11D3.02C"/>
    <property type="match status" value="1"/>
</dbReference>
<dbReference type="RefSeq" id="WP_020211638.1">
    <property type="nucleotide sequence ID" value="NZ_JRLX01000001.1"/>
</dbReference>
<organism evidence="4 5">
    <name type="scientific">Flavobacterium rivuli WB 3.3-2 = DSM 21788</name>
    <dbReference type="NCBI Taxonomy" id="1121895"/>
    <lineage>
        <taxon>Bacteria</taxon>
        <taxon>Pseudomonadati</taxon>
        <taxon>Bacteroidota</taxon>
        <taxon>Flavobacteriia</taxon>
        <taxon>Flavobacteriales</taxon>
        <taxon>Flavobacteriaceae</taxon>
        <taxon>Flavobacterium</taxon>
    </lineage>
</organism>
<dbReference type="OrthoDB" id="9799096at2"/>
<dbReference type="EMBL" id="JRLX01000001">
    <property type="protein sequence ID" value="KGO88614.1"/>
    <property type="molecule type" value="Genomic_DNA"/>
</dbReference>
<feature type="domain" description="N-acetyltransferase" evidence="3">
    <location>
        <begin position="17"/>
        <end position="165"/>
    </location>
</feature>
<dbReference type="CDD" id="cd04301">
    <property type="entry name" value="NAT_SF"/>
    <property type="match status" value="1"/>
</dbReference>
<evidence type="ECO:0000259" key="3">
    <source>
        <dbReference type="PROSITE" id="PS51186"/>
    </source>
</evidence>
<dbReference type="InterPro" id="IPR016181">
    <property type="entry name" value="Acyl_CoA_acyltransferase"/>
</dbReference>
<protein>
    <submittedName>
        <fullName evidence="4">Phosphinothricin acetyltransferase</fullName>
    </submittedName>
</protein>
<dbReference type="Proteomes" id="UP000030152">
    <property type="component" value="Unassembled WGS sequence"/>
</dbReference>
<dbReference type="PROSITE" id="PS51186">
    <property type="entry name" value="GNAT"/>
    <property type="match status" value="1"/>
</dbReference>
<evidence type="ECO:0000256" key="1">
    <source>
        <dbReference type="ARBA" id="ARBA00022679"/>
    </source>
</evidence>
<proteinExistence type="predicted"/>
<sequence length="165" mass="18722">MEINILPATLHHLTGILNIVNHAITHTTAVYDYNERSYAEMETWLLDKLAANWPVIVAEQNGEVLGYASYGTFRFKEGFKYTVEHSVYVKDGQTGKGIGNLLMAELINLAKTQNYHTMIGCIDASNNGSIAFHKKFGFTENGILKESGYKFNRWLDLLFMQLILR</sequence>
<keyword evidence="5" id="KW-1185">Reference proteome</keyword>
<evidence type="ECO:0000313" key="5">
    <source>
        <dbReference type="Proteomes" id="UP000030152"/>
    </source>
</evidence>
<evidence type="ECO:0000256" key="2">
    <source>
        <dbReference type="ARBA" id="ARBA00023315"/>
    </source>
</evidence>
<dbReference type="Pfam" id="PF13420">
    <property type="entry name" value="Acetyltransf_4"/>
    <property type="match status" value="1"/>
</dbReference>
<dbReference type="PANTHER" id="PTHR43072">
    <property type="entry name" value="N-ACETYLTRANSFERASE"/>
    <property type="match status" value="1"/>
</dbReference>
<dbReference type="GO" id="GO:0016747">
    <property type="term" value="F:acyltransferase activity, transferring groups other than amino-acyl groups"/>
    <property type="evidence" value="ECO:0007669"/>
    <property type="project" value="InterPro"/>
</dbReference>
<dbReference type="eggNOG" id="COG1247">
    <property type="taxonomic scope" value="Bacteria"/>
</dbReference>
<keyword evidence="1 4" id="KW-0808">Transferase</keyword>
<dbReference type="SUPFAM" id="SSF55729">
    <property type="entry name" value="Acyl-CoA N-acyltransferases (Nat)"/>
    <property type="match status" value="1"/>
</dbReference>
<dbReference type="Gene3D" id="3.40.630.30">
    <property type="match status" value="1"/>
</dbReference>